<dbReference type="EMBL" id="CP075867">
    <property type="protein sequence ID" value="QYT00899.1"/>
    <property type="molecule type" value="Genomic_DNA"/>
</dbReference>
<evidence type="ECO:0000313" key="2">
    <source>
        <dbReference type="EMBL" id="QYT00899.1"/>
    </source>
</evidence>
<evidence type="ECO:0000256" key="1">
    <source>
        <dbReference type="SAM" id="MobiDB-lite"/>
    </source>
</evidence>
<name>A0A8G0LEI1_9HYPO</name>
<keyword evidence="3" id="KW-1185">Reference proteome</keyword>
<dbReference type="Proteomes" id="UP000826661">
    <property type="component" value="Chromosome IV"/>
</dbReference>
<evidence type="ECO:0000313" key="3">
    <source>
        <dbReference type="Proteomes" id="UP000826661"/>
    </source>
</evidence>
<feature type="region of interest" description="Disordered" evidence="1">
    <location>
        <begin position="168"/>
        <end position="187"/>
    </location>
</feature>
<proteinExistence type="predicted"/>
<organism evidence="2 3">
    <name type="scientific">Trichoderma simmonsii</name>
    <dbReference type="NCBI Taxonomy" id="1491479"/>
    <lineage>
        <taxon>Eukaryota</taxon>
        <taxon>Fungi</taxon>
        <taxon>Dikarya</taxon>
        <taxon>Ascomycota</taxon>
        <taxon>Pezizomycotina</taxon>
        <taxon>Sordariomycetes</taxon>
        <taxon>Hypocreomycetidae</taxon>
        <taxon>Hypocreales</taxon>
        <taxon>Hypocreaceae</taxon>
        <taxon>Trichoderma</taxon>
    </lineage>
</organism>
<gene>
    <name evidence="2" type="ORF">H0G86_007962</name>
</gene>
<protein>
    <submittedName>
        <fullName evidence="2">Uncharacterized protein</fullName>
    </submittedName>
</protein>
<sequence length="187" mass="20917">MPFMHAFYGRVYSGLQFIMVAPSRQLPAIGQWEEYCNIQMGRPAKTSTWRAIKGVNPFESHQPCCPAQAQGDLPHQNYGPQLSEAEAIRFTRLPSLCPMRRLIDIRSGSETHGSPSYPTAQYASLGAFISYFCSILGFPDRGSCVRESKLGNEAILCCLRAQIGQLHKRESDTKRSSNPRISTRSLM</sequence>
<dbReference type="AlphaFoldDB" id="A0A8G0LEI1"/>
<accession>A0A8G0LEI1</accession>
<feature type="compositionally biased region" description="Polar residues" evidence="1">
    <location>
        <begin position="176"/>
        <end position="187"/>
    </location>
</feature>
<reference evidence="2 3" key="1">
    <citation type="journal article" date="2021" name="BMC Genomics">
        <title>Telomere-to-telomere genome assembly of asparaginase-producing Trichoderma simmonsii.</title>
        <authorList>
            <person name="Chung D."/>
            <person name="Kwon Y.M."/>
            <person name="Yang Y."/>
        </authorList>
    </citation>
    <scope>NUCLEOTIDE SEQUENCE [LARGE SCALE GENOMIC DNA]</scope>
    <source>
        <strain evidence="2 3">GH-Sj1</strain>
    </source>
</reference>